<accession>A0A6J5STC6</accession>
<protein>
    <submittedName>
        <fullName evidence="1">Uncharacterized protein</fullName>
    </submittedName>
</protein>
<name>A0A6J5STC6_9CAUD</name>
<dbReference type="EMBL" id="LR797460">
    <property type="protein sequence ID" value="CAB4218703.1"/>
    <property type="molecule type" value="Genomic_DNA"/>
</dbReference>
<gene>
    <name evidence="1" type="ORF">UFOVP1596_37</name>
</gene>
<evidence type="ECO:0000313" key="1">
    <source>
        <dbReference type="EMBL" id="CAB4218703.1"/>
    </source>
</evidence>
<organism evidence="1">
    <name type="scientific">uncultured Caudovirales phage</name>
    <dbReference type="NCBI Taxonomy" id="2100421"/>
    <lineage>
        <taxon>Viruses</taxon>
        <taxon>Duplodnaviria</taxon>
        <taxon>Heunggongvirae</taxon>
        <taxon>Uroviricota</taxon>
        <taxon>Caudoviricetes</taxon>
        <taxon>Peduoviridae</taxon>
        <taxon>Maltschvirus</taxon>
        <taxon>Maltschvirus maltsch</taxon>
    </lineage>
</organism>
<dbReference type="PROSITE" id="PS51257">
    <property type="entry name" value="PROKAR_LIPOPROTEIN"/>
    <property type="match status" value="1"/>
</dbReference>
<sequence length="131" mass="13777">MGKLLIIAILIFTACAVKGQDLKFGQIILVSSTPDTVPFGKVWKIEKIASASFAVNSAYINSCTADGQDNLKVLINGKPYFLNTNLVNGSSTSYQSSSGSSDGPMWIPAGTIIATKCAASVLSIIEFDVVP</sequence>
<reference evidence="1" key="1">
    <citation type="submission" date="2020-05" db="EMBL/GenBank/DDBJ databases">
        <authorList>
            <person name="Chiriac C."/>
            <person name="Salcher M."/>
            <person name="Ghai R."/>
            <person name="Kavagutti S V."/>
        </authorList>
    </citation>
    <scope>NUCLEOTIDE SEQUENCE</scope>
</reference>
<proteinExistence type="predicted"/>